<dbReference type="Pfam" id="PF02936">
    <property type="entry name" value="COX4"/>
    <property type="match status" value="1"/>
</dbReference>
<comment type="similarity">
    <text evidence="2 10">Belongs to the cytochrome c oxidase IV family.</text>
</comment>
<keyword evidence="12" id="KW-1185">Reference proteome</keyword>
<evidence type="ECO:0000256" key="5">
    <source>
        <dbReference type="ARBA" id="ARBA00022946"/>
    </source>
</evidence>
<evidence type="ECO:0000313" key="11">
    <source>
        <dbReference type="EMBL" id="KAK6618897.1"/>
    </source>
</evidence>
<evidence type="ECO:0000256" key="10">
    <source>
        <dbReference type="RuleBase" id="RU367145"/>
    </source>
</evidence>
<evidence type="ECO:0000256" key="4">
    <source>
        <dbReference type="ARBA" id="ARBA00022792"/>
    </source>
</evidence>
<protein>
    <recommendedName>
        <fullName evidence="10">Cytochrome c oxidase subunit 4</fullName>
    </recommendedName>
</protein>
<dbReference type="SUPFAM" id="SSF81406">
    <property type="entry name" value="Mitochondrial cytochrome c oxidase subunit IV"/>
    <property type="match status" value="1"/>
</dbReference>
<comment type="function">
    <text evidence="10">Component of the cytochrome c oxidase, the last enzyme in the mitochondrial electron transport chain which drives oxidative phosphorylation.</text>
</comment>
<sequence>MVINRALVSSGLYRKPTSFVKVVKIPVANIYNRMLIGNRDWVAFGRTGAATYDDHLICPFPAVRFKENCNELLALREKEKGDWRKLTIDEKKILYRASFRLTLTELRAPTGQWKSIMGCCLMLLSIGLWIFYFIKFCVCQPLPDTFNEEKRRNILRRMLVSRYGFATGVSSKWDYELDDWKK</sequence>
<evidence type="ECO:0000313" key="12">
    <source>
        <dbReference type="Proteomes" id="UP001359485"/>
    </source>
</evidence>
<dbReference type="PRINTS" id="PR01873">
    <property type="entry name" value="CYTCOXIDASE4"/>
</dbReference>
<evidence type="ECO:0000256" key="6">
    <source>
        <dbReference type="ARBA" id="ARBA00022989"/>
    </source>
</evidence>
<accession>A0ABR1AFZ8</accession>
<dbReference type="InterPro" id="IPR013288">
    <property type="entry name" value="Cyt_c_oxidase_su4"/>
</dbReference>
<keyword evidence="3 10" id="KW-0812">Transmembrane</keyword>
<reference evidence="11 12" key="1">
    <citation type="submission" date="2023-09" db="EMBL/GenBank/DDBJ databases">
        <title>Genomes of two closely related lineages of the louse Polyplax serrata with different host specificities.</title>
        <authorList>
            <person name="Martinu J."/>
            <person name="Tarabai H."/>
            <person name="Stefka J."/>
            <person name="Hypsa V."/>
        </authorList>
    </citation>
    <scope>NUCLEOTIDE SEQUENCE [LARGE SCALE GENOMIC DNA]</scope>
    <source>
        <strain evidence="11">98ZLc_SE</strain>
    </source>
</reference>
<feature type="transmembrane region" description="Helical" evidence="10">
    <location>
        <begin position="116"/>
        <end position="134"/>
    </location>
</feature>
<keyword evidence="8 10" id="KW-0496">Mitochondrion</keyword>
<gene>
    <name evidence="11" type="ORF">RUM44_003278</name>
</gene>
<dbReference type="PANTHER" id="PTHR10707">
    <property type="entry name" value="CYTOCHROME C OXIDASE SUBUNIT IV"/>
    <property type="match status" value="1"/>
</dbReference>
<comment type="subunit">
    <text evidence="10">Component of the cytochrome c oxidase (complex IV, CIV), a multisubunit enzyme composed of 14 subunits.</text>
</comment>
<dbReference type="Gene3D" id="1.10.442.10">
    <property type="entry name" value="Cytochrome c oxidase subunit IV"/>
    <property type="match status" value="1"/>
</dbReference>
<dbReference type="EMBL" id="JAWJWF010000049">
    <property type="protein sequence ID" value="KAK6618897.1"/>
    <property type="molecule type" value="Genomic_DNA"/>
</dbReference>
<comment type="pathway">
    <text evidence="10">Energy metabolism; oxidative phosphorylation.</text>
</comment>
<comment type="caution">
    <text evidence="11">The sequence shown here is derived from an EMBL/GenBank/DDBJ whole genome shotgun (WGS) entry which is preliminary data.</text>
</comment>
<keyword evidence="4 10" id="KW-0999">Mitochondrion inner membrane</keyword>
<name>A0ABR1AFZ8_POLSC</name>
<keyword evidence="5" id="KW-0809">Transit peptide</keyword>
<proteinExistence type="inferred from homology"/>
<dbReference type="InterPro" id="IPR004203">
    <property type="entry name" value="Cyt_c_oxidase_su4_fam"/>
</dbReference>
<dbReference type="Proteomes" id="UP001359485">
    <property type="component" value="Unassembled WGS sequence"/>
</dbReference>
<dbReference type="InterPro" id="IPR036639">
    <property type="entry name" value="Cyt_c_oxidase_su4_sf"/>
</dbReference>
<dbReference type="PANTHER" id="PTHR10707:SF10">
    <property type="entry name" value="CYTOCHROME C OXIDASE SUBUNIT 4"/>
    <property type="match status" value="1"/>
</dbReference>
<evidence type="ECO:0000256" key="7">
    <source>
        <dbReference type="ARBA" id="ARBA00023002"/>
    </source>
</evidence>
<keyword evidence="9 10" id="KW-0472">Membrane</keyword>
<keyword evidence="7" id="KW-0560">Oxidoreductase</keyword>
<keyword evidence="6 10" id="KW-1133">Transmembrane helix</keyword>
<evidence type="ECO:0000256" key="8">
    <source>
        <dbReference type="ARBA" id="ARBA00023128"/>
    </source>
</evidence>
<dbReference type="CDD" id="cd00922">
    <property type="entry name" value="Cyt_c_Oxidase_IV"/>
    <property type="match status" value="1"/>
</dbReference>
<comment type="subcellular location">
    <subcellularLocation>
        <location evidence="1 10">Mitochondrion inner membrane</location>
        <topology evidence="1 10">Single-pass membrane protein</topology>
    </subcellularLocation>
</comment>
<evidence type="ECO:0000256" key="2">
    <source>
        <dbReference type="ARBA" id="ARBA00008135"/>
    </source>
</evidence>
<evidence type="ECO:0000256" key="3">
    <source>
        <dbReference type="ARBA" id="ARBA00022692"/>
    </source>
</evidence>
<evidence type="ECO:0000256" key="9">
    <source>
        <dbReference type="ARBA" id="ARBA00023136"/>
    </source>
</evidence>
<organism evidence="11 12">
    <name type="scientific">Polyplax serrata</name>
    <name type="common">Common mouse louse</name>
    <dbReference type="NCBI Taxonomy" id="468196"/>
    <lineage>
        <taxon>Eukaryota</taxon>
        <taxon>Metazoa</taxon>
        <taxon>Ecdysozoa</taxon>
        <taxon>Arthropoda</taxon>
        <taxon>Hexapoda</taxon>
        <taxon>Insecta</taxon>
        <taxon>Pterygota</taxon>
        <taxon>Neoptera</taxon>
        <taxon>Paraneoptera</taxon>
        <taxon>Psocodea</taxon>
        <taxon>Troctomorpha</taxon>
        <taxon>Phthiraptera</taxon>
        <taxon>Anoplura</taxon>
        <taxon>Polyplacidae</taxon>
        <taxon>Polyplax</taxon>
    </lineage>
</organism>
<evidence type="ECO:0000256" key="1">
    <source>
        <dbReference type="ARBA" id="ARBA00004434"/>
    </source>
</evidence>